<dbReference type="AlphaFoldDB" id="A0A6G1JGA5"/>
<sequence>MAHQAHALPWQTIADHFKFVYKNRKYNDRTNLYPCFKPGQGKQLQHFARVFARVMGHASAQERKNYPDELIPPEDDEIFIPDSSLKRIAKTVKYYKTLRQKNIISDDERKLPCWMECFDALRLSWPTCGVRDTMELFKTLILYGEMEPLLRLATHAHVRLPDLYSYPLGGGIEDGYTDVKNSALIAYICLNMFFIKPELHDPTSRAHKLDEMKQKFGLSYTEQMFDYRNTSSYQKLLTHCTHTGWGTEWGVCALPHREFFGIDRHMITTPYWSDLAKSRIGTGRVSQLFNAPYRFWYVPTASDVSAALAILTTRVPTELALQILEHADYTAKRRIQVAHDPLHADNVEELKKYLGYCWKVLVRVDMLVKASGHWIDWQYEVTEVIYDLWGVSYPKMSTTVDDIWYKGRKEGEVDRARNRRTFI</sequence>
<name>A0A6G1JGA5_9PLEO</name>
<keyword evidence="2" id="KW-1185">Reference proteome</keyword>
<proteinExistence type="predicted"/>
<gene>
    <name evidence="1" type="ORF">K458DRAFT_125172</name>
</gene>
<accession>A0A6G1JGA5</accession>
<evidence type="ECO:0000313" key="2">
    <source>
        <dbReference type="Proteomes" id="UP000799291"/>
    </source>
</evidence>
<dbReference type="OrthoDB" id="3204049at2759"/>
<organism evidence="1 2">
    <name type="scientific">Lentithecium fluviatile CBS 122367</name>
    <dbReference type="NCBI Taxonomy" id="1168545"/>
    <lineage>
        <taxon>Eukaryota</taxon>
        <taxon>Fungi</taxon>
        <taxon>Dikarya</taxon>
        <taxon>Ascomycota</taxon>
        <taxon>Pezizomycotina</taxon>
        <taxon>Dothideomycetes</taxon>
        <taxon>Pleosporomycetidae</taxon>
        <taxon>Pleosporales</taxon>
        <taxon>Massarineae</taxon>
        <taxon>Lentitheciaceae</taxon>
        <taxon>Lentithecium</taxon>
    </lineage>
</organism>
<dbReference type="EMBL" id="MU005572">
    <property type="protein sequence ID" value="KAF2689205.1"/>
    <property type="molecule type" value="Genomic_DNA"/>
</dbReference>
<reference evidence="1" key="1">
    <citation type="journal article" date="2020" name="Stud. Mycol.">
        <title>101 Dothideomycetes genomes: a test case for predicting lifestyles and emergence of pathogens.</title>
        <authorList>
            <person name="Haridas S."/>
            <person name="Albert R."/>
            <person name="Binder M."/>
            <person name="Bloem J."/>
            <person name="Labutti K."/>
            <person name="Salamov A."/>
            <person name="Andreopoulos B."/>
            <person name="Baker S."/>
            <person name="Barry K."/>
            <person name="Bills G."/>
            <person name="Bluhm B."/>
            <person name="Cannon C."/>
            <person name="Castanera R."/>
            <person name="Culley D."/>
            <person name="Daum C."/>
            <person name="Ezra D."/>
            <person name="Gonzalez J."/>
            <person name="Henrissat B."/>
            <person name="Kuo A."/>
            <person name="Liang C."/>
            <person name="Lipzen A."/>
            <person name="Lutzoni F."/>
            <person name="Magnuson J."/>
            <person name="Mondo S."/>
            <person name="Nolan M."/>
            <person name="Ohm R."/>
            <person name="Pangilinan J."/>
            <person name="Park H.-J."/>
            <person name="Ramirez L."/>
            <person name="Alfaro M."/>
            <person name="Sun H."/>
            <person name="Tritt A."/>
            <person name="Yoshinaga Y."/>
            <person name="Zwiers L.-H."/>
            <person name="Turgeon B."/>
            <person name="Goodwin S."/>
            <person name="Spatafora J."/>
            <person name="Crous P."/>
            <person name="Grigoriev I."/>
        </authorList>
    </citation>
    <scope>NUCLEOTIDE SEQUENCE</scope>
    <source>
        <strain evidence="1">CBS 122367</strain>
    </source>
</reference>
<evidence type="ECO:0000313" key="1">
    <source>
        <dbReference type="EMBL" id="KAF2689205.1"/>
    </source>
</evidence>
<protein>
    <submittedName>
        <fullName evidence="1">Uncharacterized protein</fullName>
    </submittedName>
</protein>
<dbReference type="Proteomes" id="UP000799291">
    <property type="component" value="Unassembled WGS sequence"/>
</dbReference>